<dbReference type="EMBL" id="WUWG01000003">
    <property type="protein sequence ID" value="MXU65210.1"/>
    <property type="molecule type" value="Genomic_DNA"/>
</dbReference>
<keyword evidence="8" id="KW-1185">Reference proteome</keyword>
<dbReference type="InterPro" id="IPR002797">
    <property type="entry name" value="Polysacc_synth"/>
</dbReference>
<protein>
    <submittedName>
        <fullName evidence="7">Oligosaccharide flippase family protein</fullName>
    </submittedName>
</protein>
<organism evidence="7 8">
    <name type="scientific">Oceanomicrobium pacificus</name>
    <dbReference type="NCBI Taxonomy" id="2692916"/>
    <lineage>
        <taxon>Bacteria</taxon>
        <taxon>Pseudomonadati</taxon>
        <taxon>Pseudomonadota</taxon>
        <taxon>Alphaproteobacteria</taxon>
        <taxon>Rhodobacterales</taxon>
        <taxon>Paracoccaceae</taxon>
        <taxon>Oceanomicrobium</taxon>
    </lineage>
</organism>
<name>A0A6B0TL12_9RHOB</name>
<keyword evidence="4 6" id="KW-1133">Transmembrane helix</keyword>
<reference evidence="7 8" key="1">
    <citation type="submission" date="2019-12" db="EMBL/GenBank/DDBJ databases">
        <title>Strain KN286 was isolated from seawater, which was collected from Caroline Seamount in the tropical western Pacific.</title>
        <authorList>
            <person name="Wang Q."/>
        </authorList>
    </citation>
    <scope>NUCLEOTIDE SEQUENCE [LARGE SCALE GENOMIC DNA]</scope>
    <source>
        <strain evidence="7 8">KN286</strain>
    </source>
</reference>
<evidence type="ECO:0000313" key="8">
    <source>
        <dbReference type="Proteomes" id="UP000436016"/>
    </source>
</evidence>
<dbReference type="InterPro" id="IPR050833">
    <property type="entry name" value="Poly_Biosynth_Transport"/>
</dbReference>
<feature type="transmembrane region" description="Helical" evidence="6">
    <location>
        <begin position="48"/>
        <end position="67"/>
    </location>
</feature>
<evidence type="ECO:0000256" key="1">
    <source>
        <dbReference type="ARBA" id="ARBA00004651"/>
    </source>
</evidence>
<dbReference type="Pfam" id="PF01943">
    <property type="entry name" value="Polysacc_synt"/>
    <property type="match status" value="1"/>
</dbReference>
<sequence length="453" mass="49495">MTVLRGLRDRIRAEDTFKRLARNFSWLFSAHMAIALLGLVSLAVTARALGPAALGILAIVESYVRIIDRLFRLEPLQAVIKYGVDPLEASDRDRFLRLVKLSFLVDLCGGVLAGTIAIGFAGLAAPHIGLEEAGSAYLVLVAAALFLSFQPTGLSVLRLFDRFDLLAKIDTGVAALRLVLCVLAWAAGWGIWAFLTILFVQSVATNLVTFSYSLRELSRRGFDPFWIKPMKGVIEENSGFVRFLWNSNINVILRQSTQRFDTILLALVVDPVIVGYFHIAKRSSNAALRFGRPLRQAIYPDIARLWSAGQFDRFRTVVFITSGGVLAVMFVVFLPVMFYAGPLVALVFGQGYADAAGIVTIQALAVVLYLGGIILNPTLLAMGCDRQLVRVTFVATIMFFAGFLPMAKLFGGEGAAMAHLMFNVVWLVGCLIVFRRYGTGGPSAGTGVKQRSD</sequence>
<evidence type="ECO:0000256" key="2">
    <source>
        <dbReference type="ARBA" id="ARBA00022475"/>
    </source>
</evidence>
<feature type="transmembrane region" description="Helical" evidence="6">
    <location>
        <begin position="416"/>
        <end position="434"/>
    </location>
</feature>
<keyword evidence="2" id="KW-1003">Cell membrane</keyword>
<evidence type="ECO:0000256" key="5">
    <source>
        <dbReference type="ARBA" id="ARBA00023136"/>
    </source>
</evidence>
<evidence type="ECO:0000313" key="7">
    <source>
        <dbReference type="EMBL" id="MXU65210.1"/>
    </source>
</evidence>
<feature type="transmembrane region" description="Helical" evidence="6">
    <location>
        <begin position="263"/>
        <end position="280"/>
    </location>
</feature>
<accession>A0A6B0TL12</accession>
<feature type="transmembrane region" description="Helical" evidence="6">
    <location>
        <begin position="136"/>
        <end position="157"/>
    </location>
</feature>
<feature type="transmembrane region" description="Helical" evidence="6">
    <location>
        <begin position="352"/>
        <end position="376"/>
    </location>
</feature>
<comment type="subcellular location">
    <subcellularLocation>
        <location evidence="1">Cell membrane</location>
        <topology evidence="1">Multi-pass membrane protein</topology>
    </subcellularLocation>
</comment>
<evidence type="ECO:0000256" key="4">
    <source>
        <dbReference type="ARBA" id="ARBA00022989"/>
    </source>
</evidence>
<keyword evidence="5 6" id="KW-0472">Membrane</keyword>
<evidence type="ECO:0000256" key="6">
    <source>
        <dbReference type="SAM" id="Phobius"/>
    </source>
</evidence>
<feature type="transmembrane region" description="Helical" evidence="6">
    <location>
        <begin position="317"/>
        <end position="340"/>
    </location>
</feature>
<feature type="transmembrane region" description="Helical" evidence="6">
    <location>
        <begin position="388"/>
        <end position="410"/>
    </location>
</feature>
<comment type="caution">
    <text evidence="7">The sequence shown here is derived from an EMBL/GenBank/DDBJ whole genome shotgun (WGS) entry which is preliminary data.</text>
</comment>
<proteinExistence type="predicted"/>
<dbReference type="Proteomes" id="UP000436016">
    <property type="component" value="Unassembled WGS sequence"/>
</dbReference>
<dbReference type="PANTHER" id="PTHR30250:SF31">
    <property type="entry name" value="INNER MEMBRANE PROTEIN YGHQ"/>
    <property type="match status" value="1"/>
</dbReference>
<feature type="transmembrane region" description="Helical" evidence="6">
    <location>
        <begin position="101"/>
        <end position="124"/>
    </location>
</feature>
<feature type="transmembrane region" description="Helical" evidence="6">
    <location>
        <begin position="178"/>
        <end position="200"/>
    </location>
</feature>
<gene>
    <name evidence="7" type="ORF">GSH16_07105</name>
</gene>
<keyword evidence="3 6" id="KW-0812">Transmembrane</keyword>
<dbReference type="PANTHER" id="PTHR30250">
    <property type="entry name" value="PST FAMILY PREDICTED COLANIC ACID TRANSPORTER"/>
    <property type="match status" value="1"/>
</dbReference>
<dbReference type="AlphaFoldDB" id="A0A6B0TL12"/>
<feature type="transmembrane region" description="Helical" evidence="6">
    <location>
        <begin position="20"/>
        <end position="42"/>
    </location>
</feature>
<dbReference type="GO" id="GO:0005886">
    <property type="term" value="C:plasma membrane"/>
    <property type="evidence" value="ECO:0007669"/>
    <property type="project" value="UniProtKB-SubCell"/>
</dbReference>
<evidence type="ECO:0000256" key="3">
    <source>
        <dbReference type="ARBA" id="ARBA00022692"/>
    </source>
</evidence>
<dbReference type="RefSeq" id="WP_160853488.1">
    <property type="nucleotide sequence ID" value="NZ_WUWG01000003.1"/>
</dbReference>